<feature type="domain" description="TonB-dependent receptor-like beta-barrel" evidence="12">
    <location>
        <begin position="232"/>
        <end position="650"/>
    </location>
</feature>
<gene>
    <name evidence="14" type="ORF">SAMN05216552_100993</name>
</gene>
<feature type="domain" description="TonB-dependent receptor plug" evidence="13">
    <location>
        <begin position="59"/>
        <end position="167"/>
    </location>
</feature>
<evidence type="ECO:0000256" key="3">
    <source>
        <dbReference type="ARBA" id="ARBA00022448"/>
    </source>
</evidence>
<dbReference type="Pfam" id="PF07715">
    <property type="entry name" value="Plug"/>
    <property type="match status" value="1"/>
</dbReference>
<comment type="subcellular location">
    <subcellularLocation>
        <location evidence="1 10">Cell outer membrane</location>
        <topology evidence="1 10">Multi-pass membrane protein</topology>
    </subcellularLocation>
</comment>
<evidence type="ECO:0000256" key="6">
    <source>
        <dbReference type="ARBA" id="ARBA00023077"/>
    </source>
</evidence>
<keyword evidence="7 10" id="KW-0472">Membrane</keyword>
<dbReference type="Pfam" id="PF00593">
    <property type="entry name" value="TonB_dep_Rec_b-barrel"/>
    <property type="match status" value="1"/>
</dbReference>
<keyword evidence="15" id="KW-1185">Reference proteome</keyword>
<evidence type="ECO:0000256" key="2">
    <source>
        <dbReference type="ARBA" id="ARBA00009810"/>
    </source>
</evidence>
<dbReference type="GO" id="GO:0044718">
    <property type="term" value="P:siderophore transmembrane transport"/>
    <property type="evidence" value="ECO:0007669"/>
    <property type="project" value="TreeGrafter"/>
</dbReference>
<keyword evidence="9 10" id="KW-0998">Cell outer membrane</keyword>
<dbReference type="AlphaFoldDB" id="A0A1I7IW58"/>
<dbReference type="InterPro" id="IPR012910">
    <property type="entry name" value="Plug_dom"/>
</dbReference>
<evidence type="ECO:0000256" key="5">
    <source>
        <dbReference type="ARBA" id="ARBA00022692"/>
    </source>
</evidence>
<evidence type="ECO:0000256" key="11">
    <source>
        <dbReference type="RuleBase" id="RU003357"/>
    </source>
</evidence>
<name>A0A1I7IW58_9BURK</name>
<dbReference type="InterPro" id="IPR039426">
    <property type="entry name" value="TonB-dep_rcpt-like"/>
</dbReference>
<dbReference type="RefSeq" id="WP_093555747.1">
    <property type="nucleotide sequence ID" value="NZ_FPBO01000009.1"/>
</dbReference>
<dbReference type="OrthoDB" id="99480at2"/>
<reference evidence="15" key="1">
    <citation type="submission" date="2016-10" db="EMBL/GenBank/DDBJ databases">
        <authorList>
            <person name="Varghese N."/>
            <person name="Submissions S."/>
        </authorList>
    </citation>
    <scope>NUCLEOTIDE SEQUENCE [LARGE SCALE GENOMIC DNA]</scope>
    <source>
        <strain evidence="15">CGMCC 1.11014</strain>
    </source>
</reference>
<keyword evidence="8 14" id="KW-0675">Receptor</keyword>
<organism evidence="14 15">
    <name type="scientific">Pseudoduganella namucuonensis</name>
    <dbReference type="NCBI Taxonomy" id="1035707"/>
    <lineage>
        <taxon>Bacteria</taxon>
        <taxon>Pseudomonadati</taxon>
        <taxon>Pseudomonadota</taxon>
        <taxon>Betaproteobacteria</taxon>
        <taxon>Burkholderiales</taxon>
        <taxon>Oxalobacteraceae</taxon>
        <taxon>Telluria group</taxon>
        <taxon>Pseudoduganella</taxon>
    </lineage>
</organism>
<dbReference type="PROSITE" id="PS52016">
    <property type="entry name" value="TONB_DEPENDENT_REC_3"/>
    <property type="match status" value="1"/>
</dbReference>
<protein>
    <submittedName>
        <fullName evidence="14">Outer membrane receptor proteins, mostly Fe transport</fullName>
    </submittedName>
</protein>
<evidence type="ECO:0000259" key="13">
    <source>
        <dbReference type="Pfam" id="PF07715"/>
    </source>
</evidence>
<sequence length="695" mass="75680">MSDRYADGAARAVEPLLYSLSTLLIALSPAAAQETAAAATASVQVLGHYDNGVGTSDAASQGVVTAALIANRPALRPGELLEFVPGVIVTQHSGDGKANQYFLRGFNLDHGTDFATHVDGMPVNMRTHAHGQGYTDLNFLIPELVDRVSYKKGTYYADEGDFSSAGAARMSIANKVKEGTATLAMGGNDYLRGLVANSMPLAGGNLLYALELAHNDGPWSTPESFRKQAGVLRYSAGARDSQYSVTAMAYKGAWHASTQIPLRAVDSAAMRPYDAVDPSDGGDTARYSLSFDTVRRNADGQFRATAYAVRSDLTLFGNYTYYLDDPVNGDQARQTERRRMLGFDVAQTWFGKLAGMDMSNRVGLQARHDDIAPLALYATSRQRVVRTISESRVKEGSAGLWFDNTLQWNDWLRTVAGARYDSYRFDVASDIAENSGKVDAHIASPKLAVVLGPWNKTEFFVNAGAGFHSNDARGTTVHLTPKEREPAEPVTPLVRTRGSEVGVRTELAPGLQSSIALWRLRSASELVFSGDAGDTAPSRGSQRSGVELNNHYIANSWLLFDLDLAYSRARYTETDAAGGHIPGAVGKVASFGATVHDLGPWSGAFQLRYFGPRPLIEDDSRRSASSAIAYLRTSYKLSRRWQLSLDIFNLFNRRINDIDYYYASRLPGEPAGGVEDMHFHPAEPRSYRLTLKAGF</sequence>
<evidence type="ECO:0000313" key="14">
    <source>
        <dbReference type="EMBL" id="SFU77170.1"/>
    </source>
</evidence>
<evidence type="ECO:0000259" key="12">
    <source>
        <dbReference type="Pfam" id="PF00593"/>
    </source>
</evidence>
<keyword evidence="5 10" id="KW-0812">Transmembrane</keyword>
<dbReference type="EMBL" id="FPBO01000009">
    <property type="protein sequence ID" value="SFU77170.1"/>
    <property type="molecule type" value="Genomic_DNA"/>
</dbReference>
<keyword evidence="6 11" id="KW-0798">TonB box</keyword>
<evidence type="ECO:0000256" key="4">
    <source>
        <dbReference type="ARBA" id="ARBA00022452"/>
    </source>
</evidence>
<dbReference type="InterPro" id="IPR000531">
    <property type="entry name" value="Beta-barrel_TonB"/>
</dbReference>
<accession>A0A1I7IW58</accession>
<dbReference type="Gene3D" id="2.40.170.20">
    <property type="entry name" value="TonB-dependent receptor, beta-barrel domain"/>
    <property type="match status" value="1"/>
</dbReference>
<dbReference type="InterPro" id="IPR037066">
    <property type="entry name" value="Plug_dom_sf"/>
</dbReference>
<evidence type="ECO:0000256" key="8">
    <source>
        <dbReference type="ARBA" id="ARBA00023170"/>
    </source>
</evidence>
<evidence type="ECO:0000256" key="1">
    <source>
        <dbReference type="ARBA" id="ARBA00004571"/>
    </source>
</evidence>
<dbReference type="PANTHER" id="PTHR30069:SF36">
    <property type="entry name" value="BLL6948 PROTEIN"/>
    <property type="match status" value="1"/>
</dbReference>
<evidence type="ECO:0000256" key="9">
    <source>
        <dbReference type="ARBA" id="ARBA00023237"/>
    </source>
</evidence>
<dbReference type="STRING" id="1035707.SAMN05216552_100993"/>
<evidence type="ECO:0000313" key="15">
    <source>
        <dbReference type="Proteomes" id="UP000199391"/>
    </source>
</evidence>
<dbReference type="PANTHER" id="PTHR30069">
    <property type="entry name" value="TONB-DEPENDENT OUTER MEMBRANE RECEPTOR"/>
    <property type="match status" value="1"/>
</dbReference>
<keyword evidence="4 10" id="KW-1134">Transmembrane beta strand</keyword>
<dbReference type="SUPFAM" id="SSF56935">
    <property type="entry name" value="Porins"/>
    <property type="match status" value="1"/>
</dbReference>
<dbReference type="GO" id="GO:0009279">
    <property type="term" value="C:cell outer membrane"/>
    <property type="evidence" value="ECO:0007669"/>
    <property type="project" value="UniProtKB-SubCell"/>
</dbReference>
<evidence type="ECO:0000256" key="10">
    <source>
        <dbReference type="PROSITE-ProRule" id="PRU01360"/>
    </source>
</evidence>
<dbReference type="Proteomes" id="UP000199391">
    <property type="component" value="Unassembled WGS sequence"/>
</dbReference>
<evidence type="ECO:0000256" key="7">
    <source>
        <dbReference type="ARBA" id="ARBA00023136"/>
    </source>
</evidence>
<comment type="similarity">
    <text evidence="2 10 11">Belongs to the TonB-dependent receptor family.</text>
</comment>
<dbReference type="Gene3D" id="2.170.130.10">
    <property type="entry name" value="TonB-dependent receptor, plug domain"/>
    <property type="match status" value="1"/>
</dbReference>
<keyword evidence="3 10" id="KW-0813">Transport</keyword>
<dbReference type="InterPro" id="IPR036942">
    <property type="entry name" value="Beta-barrel_TonB_sf"/>
</dbReference>
<dbReference type="GO" id="GO:0015344">
    <property type="term" value="F:siderophore uptake transmembrane transporter activity"/>
    <property type="evidence" value="ECO:0007669"/>
    <property type="project" value="TreeGrafter"/>
</dbReference>
<proteinExistence type="inferred from homology"/>